<dbReference type="InterPro" id="IPR024344">
    <property type="entry name" value="MDMPI_metal-binding"/>
</dbReference>
<dbReference type="EMBL" id="VOBL01000001">
    <property type="protein sequence ID" value="KAA0979796.1"/>
    <property type="molecule type" value="Genomic_DNA"/>
</dbReference>
<sequence>MHFVPASREVMAEVLLAAGPTAPTLCAGWEARHLAAHLVLREQSLLAAGLLFKPLAQRMETELNRRAEAASNRTAFRALINEFRRGAPRISPLSLPRMDHSANLSEFFIHTEDVRRATDRWVPRALDAKYEELLWKDLVRRAGLYYRGVDVGIILVRPDGQRHVVRNAAISVAITGRPGELMLHASGRRAEALVTFEGEPKAVALLSV</sequence>
<name>A0A5B0ELY9_9MICC</name>
<dbReference type="NCBIfam" id="TIGR03083">
    <property type="entry name" value="maleylpyruvate isomerase family mycothiol-dependent enzyme"/>
    <property type="match status" value="1"/>
</dbReference>
<accession>A0A5B0ELY9</accession>
<evidence type="ECO:0000313" key="3">
    <source>
        <dbReference type="Proteomes" id="UP000323856"/>
    </source>
</evidence>
<gene>
    <name evidence="2" type="ORF">FQ154_01135</name>
</gene>
<dbReference type="RefSeq" id="WP_043475724.1">
    <property type="nucleotide sequence ID" value="NZ_JBITUG010000026.1"/>
</dbReference>
<dbReference type="InterPro" id="IPR017519">
    <property type="entry name" value="CHP03085"/>
</dbReference>
<dbReference type="SUPFAM" id="SSF109854">
    <property type="entry name" value="DinB/YfiT-like putative metalloenzymes"/>
    <property type="match status" value="1"/>
</dbReference>
<dbReference type="InterPro" id="IPR034660">
    <property type="entry name" value="DinB/YfiT-like"/>
</dbReference>
<dbReference type="Pfam" id="PF11716">
    <property type="entry name" value="MDMPI_N"/>
    <property type="match status" value="1"/>
</dbReference>
<feature type="domain" description="Mycothiol-dependent maleylpyruvate isomerase metal-binding" evidence="1">
    <location>
        <begin position="13"/>
        <end position="90"/>
    </location>
</feature>
<dbReference type="AlphaFoldDB" id="A0A5B0ELY9"/>
<protein>
    <submittedName>
        <fullName evidence="2">TIGR03085 family protein</fullName>
    </submittedName>
</protein>
<dbReference type="Proteomes" id="UP000323856">
    <property type="component" value="Unassembled WGS sequence"/>
</dbReference>
<reference evidence="2 3" key="1">
    <citation type="submission" date="2019-07" db="EMBL/GenBank/DDBJ databases">
        <title>Analysis of the biochemical properties, biological activity and biotechnological potential of siderophores and biosurfactants produced by Antarctic psychrotolerant bacteria.</title>
        <authorList>
            <person name="Styczynski M."/>
            <person name="Krucon T."/>
            <person name="Decewicz P."/>
            <person name="Dziewit L."/>
        </authorList>
    </citation>
    <scope>NUCLEOTIDE SEQUENCE [LARGE SCALE GENOMIC DNA]</scope>
    <source>
        <strain evidence="2 3">ANT_H27</strain>
    </source>
</reference>
<evidence type="ECO:0000313" key="2">
    <source>
        <dbReference type="EMBL" id="KAA0979796.1"/>
    </source>
</evidence>
<dbReference type="NCBIfam" id="TIGR03085">
    <property type="entry name" value="TIGR03085 family metal-binding protein"/>
    <property type="match status" value="1"/>
</dbReference>
<organism evidence="2 3">
    <name type="scientific">Paeniglutamicibacter gangotriensis</name>
    <dbReference type="NCBI Taxonomy" id="254787"/>
    <lineage>
        <taxon>Bacteria</taxon>
        <taxon>Bacillati</taxon>
        <taxon>Actinomycetota</taxon>
        <taxon>Actinomycetes</taxon>
        <taxon>Micrococcales</taxon>
        <taxon>Micrococcaceae</taxon>
        <taxon>Paeniglutamicibacter</taxon>
    </lineage>
</organism>
<comment type="caution">
    <text evidence="2">The sequence shown here is derived from an EMBL/GenBank/DDBJ whole genome shotgun (WGS) entry which is preliminary data.</text>
</comment>
<evidence type="ECO:0000259" key="1">
    <source>
        <dbReference type="Pfam" id="PF11716"/>
    </source>
</evidence>
<proteinExistence type="predicted"/>
<dbReference type="OrthoDB" id="3268903at2"/>
<dbReference type="InterPro" id="IPR017517">
    <property type="entry name" value="Maleyloyr_isom"/>
</dbReference>
<dbReference type="GO" id="GO:0046872">
    <property type="term" value="F:metal ion binding"/>
    <property type="evidence" value="ECO:0007669"/>
    <property type="project" value="InterPro"/>
</dbReference>